<keyword evidence="1" id="KW-0067">ATP-binding</keyword>
<dbReference type="EMBL" id="LXQA010118936">
    <property type="protein sequence ID" value="MCI20248.1"/>
    <property type="molecule type" value="Genomic_DNA"/>
</dbReference>
<evidence type="ECO:0000313" key="1">
    <source>
        <dbReference type="EMBL" id="MCI20248.1"/>
    </source>
</evidence>
<keyword evidence="1" id="KW-0347">Helicase</keyword>
<dbReference type="GO" id="GO:0004386">
    <property type="term" value="F:helicase activity"/>
    <property type="evidence" value="ECO:0007669"/>
    <property type="project" value="UniProtKB-KW"/>
</dbReference>
<accession>A0A392Q7Z4</accession>
<reference evidence="1 2" key="1">
    <citation type="journal article" date="2018" name="Front. Plant Sci.">
        <title>Red Clover (Trifolium pratense) and Zigzag Clover (T. medium) - A Picture of Genomic Similarities and Differences.</title>
        <authorList>
            <person name="Dluhosova J."/>
            <person name="Istvanek J."/>
            <person name="Nedelnik J."/>
            <person name="Repkova J."/>
        </authorList>
    </citation>
    <scope>NUCLEOTIDE SEQUENCE [LARGE SCALE GENOMIC DNA]</scope>
    <source>
        <strain evidence="2">cv. 10/8</strain>
        <tissue evidence="1">Leaf</tissue>
    </source>
</reference>
<organism evidence="1 2">
    <name type="scientific">Trifolium medium</name>
    <dbReference type="NCBI Taxonomy" id="97028"/>
    <lineage>
        <taxon>Eukaryota</taxon>
        <taxon>Viridiplantae</taxon>
        <taxon>Streptophyta</taxon>
        <taxon>Embryophyta</taxon>
        <taxon>Tracheophyta</taxon>
        <taxon>Spermatophyta</taxon>
        <taxon>Magnoliopsida</taxon>
        <taxon>eudicotyledons</taxon>
        <taxon>Gunneridae</taxon>
        <taxon>Pentapetalae</taxon>
        <taxon>rosids</taxon>
        <taxon>fabids</taxon>
        <taxon>Fabales</taxon>
        <taxon>Fabaceae</taxon>
        <taxon>Papilionoideae</taxon>
        <taxon>50 kb inversion clade</taxon>
        <taxon>NPAAA clade</taxon>
        <taxon>Hologalegina</taxon>
        <taxon>IRL clade</taxon>
        <taxon>Trifolieae</taxon>
        <taxon>Trifolium</taxon>
    </lineage>
</organism>
<feature type="non-terminal residue" evidence="1">
    <location>
        <position position="102"/>
    </location>
</feature>
<comment type="caution">
    <text evidence="1">The sequence shown here is derived from an EMBL/GenBank/DDBJ whole genome shotgun (WGS) entry which is preliminary data.</text>
</comment>
<name>A0A392Q7Z4_9FABA</name>
<keyword evidence="1" id="KW-0378">Hydrolase</keyword>
<protein>
    <submittedName>
        <fullName evidence="1">Helicase-like protein</fullName>
    </submittedName>
</protein>
<keyword evidence="1" id="KW-0547">Nucleotide-binding</keyword>
<keyword evidence="2" id="KW-1185">Reference proteome</keyword>
<proteinExistence type="predicted"/>
<dbReference type="Proteomes" id="UP000265520">
    <property type="component" value="Unassembled WGS sequence"/>
</dbReference>
<sequence>MRLLMNKQVGCTSFEDIRTFSGCVYDTYREACDALRLLANDREFIDAIDELSVLGSGFYLRRVFAMMLLAGSMGDPINVWNQKWKILSDGLLYNQRRLLDQP</sequence>
<dbReference type="AlphaFoldDB" id="A0A392Q7Z4"/>
<evidence type="ECO:0000313" key="2">
    <source>
        <dbReference type="Proteomes" id="UP000265520"/>
    </source>
</evidence>